<dbReference type="Pfam" id="PF13738">
    <property type="entry name" value="Pyr_redox_3"/>
    <property type="match status" value="1"/>
</dbReference>
<keyword evidence="2" id="KW-0812">Transmembrane</keyword>
<name>K0RL46_THAOC</name>
<keyword evidence="2" id="KW-1133">Transmembrane helix</keyword>
<dbReference type="OrthoDB" id="408954at2759"/>
<feature type="transmembrane region" description="Helical" evidence="2">
    <location>
        <begin position="12"/>
        <end position="33"/>
    </location>
</feature>
<dbReference type="PANTHER" id="PTHR43539">
    <property type="entry name" value="FLAVIN-BINDING MONOOXYGENASE-LIKE PROTEIN (AFU_ORTHOLOGUE AFUA_4G09220)"/>
    <property type="match status" value="1"/>
</dbReference>
<dbReference type="GO" id="GO:0004497">
    <property type="term" value="F:monooxygenase activity"/>
    <property type="evidence" value="ECO:0007669"/>
    <property type="project" value="TreeGrafter"/>
</dbReference>
<dbReference type="PANTHER" id="PTHR43539:SF78">
    <property type="entry name" value="FLAVIN-CONTAINING MONOOXYGENASE"/>
    <property type="match status" value="1"/>
</dbReference>
<protein>
    <submittedName>
        <fullName evidence="3">Uncharacterized protein</fullName>
    </submittedName>
</protein>
<feature type="transmembrane region" description="Helical" evidence="2">
    <location>
        <begin position="372"/>
        <end position="394"/>
    </location>
</feature>
<sequence>MASSARSRADPVLRAVNTFMYGLVVHFGCVWIIQATQDREMSGVPPSFSENDNQAAQTSPGYFLTTIFLHEYWVFLQHANVFGNPHLQHLDRQYGIALLQSNKHWSIAGTLAGYWMRETIGMFLCLPFLSSPSRQGLSFGFSASQYMILYSLVYHTIKSRGVRSDALNRSSSKFGIMRLVIDNFHSHSSAEFSISALRLFLQGFDAFIHFYIVRDLMLLHNGVWFISMHFLWGVWVLHACMNQLFRCSTATIMVNAWQSIAAKEKCVHDVVMHEDEDCTSETDSTQSSERTPDAIEANANDSDFIVRHLLQKNRVPTKLRGRQGKASEVVDKAVRLETAMTVLALFFMLGLGETPLKGLVNTVECLNADRDVVDVLLFSWLLSSLLHGLWSTFLRSKGRLSQSMQAVSLNYTSPAKARQRSFIIAFDLSVLIGIANFILPKAQDYVKVLPICALVTAKSYIHPGAPRLMRKGLVTTEFGMKLLLLRSINNVQFAGVSTCLAACFILWTVFCPSPTPCEDCQITDDEDGPADAVFLGHPALLTDAWALWLLPYSLDERWKTPRLSLLLWPFHYVVGLYVCKYRRRLFGERSSFFCCDDVYYDQVRMQNWVAAHFGRHFVTNPSEVKANIEAAARHAEKTGVRVVCLGALNKAESINGGGDGVAKALGPNRRISLIHGNHLTAAAVVETVHQVFAGHDSVKLFLTGASSKVGWAVARALRDRHGYELLCHSTDSGRRRFFEEYGFASASSLKDGVGFSPFWIVGKYDVDVAKLIPQGATAIVFSVPHPLLGRKDVRVIEAATLHIDMKRLDRPRVFTNKLKREEIFACHAASVVAAHRLDRGASRITEVGAVDPGSMDEWLHEAKALGFTVPRFEPVPVTNGPPAALCCGKPTVCIIGAGPSGLTTAAYLKQRNIPTVILEAEEDPSVFGSWTKHFAGLEITTQRKWCNLPGLPVGDRDDSETITGLEYQRYLKLYSDRFGLEIRRGVRVHDVEKGSHESPYKVKYTCSGGKDGEMVAWAVVVATGKHRTPNRNTIDDLASKLDAHGIKHIHSTDLKDDAAWDGACQAAGKGRLCIVGFGNSASDICSNILRQRCAGESGSIHIAARTVPPVFPRRRGFLRIDTIGYLMRMLPSDMLIKALSSLIPSSLACDRAFPAHLPRWKRIRGRVPVIDKFDVLASSFESGSLVGHGPIFDVSDDGVKFSDNPGANSQTVKIDLVVLATGYKTDCLVGREDRLNGLYKCGFAQSDRFLPIRTICEEAKMIADDILSNYHTDISLSY</sequence>
<reference evidence="3 4" key="1">
    <citation type="journal article" date="2012" name="Genome Biol.">
        <title>Genome and low-iron response of an oceanic diatom adapted to chronic iron limitation.</title>
        <authorList>
            <person name="Lommer M."/>
            <person name="Specht M."/>
            <person name="Roy A.S."/>
            <person name="Kraemer L."/>
            <person name="Andreson R."/>
            <person name="Gutowska M.A."/>
            <person name="Wolf J."/>
            <person name="Bergner S.V."/>
            <person name="Schilhabel M.B."/>
            <person name="Klostermeier U.C."/>
            <person name="Beiko R.G."/>
            <person name="Rosenstiel P."/>
            <person name="Hippler M."/>
            <person name="Laroche J."/>
        </authorList>
    </citation>
    <scope>NUCLEOTIDE SEQUENCE [LARGE SCALE GENOMIC DNA]</scope>
    <source>
        <strain evidence="3 4">CCMP1005</strain>
    </source>
</reference>
<accession>K0RL46</accession>
<evidence type="ECO:0000256" key="1">
    <source>
        <dbReference type="ARBA" id="ARBA00023002"/>
    </source>
</evidence>
<comment type="caution">
    <text evidence="3">The sequence shown here is derived from an EMBL/GenBank/DDBJ whole genome shotgun (WGS) entry which is preliminary data.</text>
</comment>
<dbReference type="EMBL" id="AGNL01046980">
    <property type="protein sequence ID" value="EJK47412.1"/>
    <property type="molecule type" value="Genomic_DNA"/>
</dbReference>
<dbReference type="SUPFAM" id="SSF51905">
    <property type="entry name" value="FAD/NAD(P)-binding domain"/>
    <property type="match status" value="1"/>
</dbReference>
<keyword evidence="2" id="KW-0472">Membrane</keyword>
<proteinExistence type="predicted"/>
<dbReference type="GO" id="GO:0050660">
    <property type="term" value="F:flavin adenine dinucleotide binding"/>
    <property type="evidence" value="ECO:0007669"/>
    <property type="project" value="TreeGrafter"/>
</dbReference>
<dbReference type="Proteomes" id="UP000266841">
    <property type="component" value="Unassembled WGS sequence"/>
</dbReference>
<evidence type="ECO:0000313" key="3">
    <source>
        <dbReference type="EMBL" id="EJK47412.1"/>
    </source>
</evidence>
<feature type="transmembrane region" description="Helical" evidence="2">
    <location>
        <begin position="333"/>
        <end position="352"/>
    </location>
</feature>
<keyword evidence="4" id="KW-1185">Reference proteome</keyword>
<dbReference type="Gene3D" id="3.50.50.60">
    <property type="entry name" value="FAD/NAD(P)-binding domain"/>
    <property type="match status" value="1"/>
</dbReference>
<dbReference type="InterPro" id="IPR050982">
    <property type="entry name" value="Auxin_biosynth/cation_transpt"/>
</dbReference>
<dbReference type="eggNOG" id="KOG1399">
    <property type="taxonomic scope" value="Eukaryota"/>
</dbReference>
<evidence type="ECO:0000256" key="2">
    <source>
        <dbReference type="SAM" id="Phobius"/>
    </source>
</evidence>
<dbReference type="AlphaFoldDB" id="K0RL46"/>
<gene>
    <name evidence="3" type="ORF">THAOC_33867</name>
</gene>
<organism evidence="3 4">
    <name type="scientific">Thalassiosira oceanica</name>
    <name type="common">Marine diatom</name>
    <dbReference type="NCBI Taxonomy" id="159749"/>
    <lineage>
        <taxon>Eukaryota</taxon>
        <taxon>Sar</taxon>
        <taxon>Stramenopiles</taxon>
        <taxon>Ochrophyta</taxon>
        <taxon>Bacillariophyta</taxon>
        <taxon>Coscinodiscophyceae</taxon>
        <taxon>Thalassiosirophycidae</taxon>
        <taxon>Thalassiosirales</taxon>
        <taxon>Thalassiosiraceae</taxon>
        <taxon>Thalassiosira</taxon>
    </lineage>
</organism>
<keyword evidence="1" id="KW-0560">Oxidoreductase</keyword>
<dbReference type="InterPro" id="IPR036188">
    <property type="entry name" value="FAD/NAD-bd_sf"/>
</dbReference>
<evidence type="ECO:0000313" key="4">
    <source>
        <dbReference type="Proteomes" id="UP000266841"/>
    </source>
</evidence>
<feature type="transmembrane region" description="Helical" evidence="2">
    <location>
        <begin position="422"/>
        <end position="439"/>
    </location>
</feature>
<dbReference type="OMA" id="LQHANVF"/>
<feature type="transmembrane region" description="Helical" evidence="2">
    <location>
        <begin position="218"/>
        <end position="237"/>
    </location>
</feature>